<keyword evidence="2" id="KW-0418">Kinase</keyword>
<keyword evidence="3" id="KW-1185">Reference proteome</keyword>
<dbReference type="SUPFAM" id="SSF48452">
    <property type="entry name" value="TPR-like"/>
    <property type="match status" value="1"/>
</dbReference>
<evidence type="ECO:0000256" key="1">
    <source>
        <dbReference type="SAM" id="MobiDB-lite"/>
    </source>
</evidence>
<feature type="compositionally biased region" description="Basic and acidic residues" evidence="1">
    <location>
        <begin position="167"/>
        <end position="187"/>
    </location>
</feature>
<proteinExistence type="predicted"/>
<sequence>SRLRPEIPAVLDDLVHALLAIRPEDRPASAAEVYATLAPLSRDLPPIPGLLDGATAAAVQKYAAIVGRVPPPAHGDAAVATEQSPLDVQQIEKIAEQLHAAGEFRAAARQWRRLADHHASRNGDDDPLVFALRLRAARAHVQLGERDRALRQLTALLQDRVRVDGPEHPAVRNLRQEIDHLSGERSGSRRLPRPAPGVDR</sequence>
<gene>
    <name evidence="2" type="ORF">GSF22_33325</name>
</gene>
<evidence type="ECO:0000313" key="3">
    <source>
        <dbReference type="Proteomes" id="UP000823521"/>
    </source>
</evidence>
<feature type="non-terminal residue" evidence="2">
    <location>
        <position position="1"/>
    </location>
</feature>
<protein>
    <submittedName>
        <fullName evidence="2">Serine/threonine protein kinase</fullName>
    </submittedName>
</protein>
<name>A0ABS3W2B1_MICEH</name>
<organism evidence="2 3">
    <name type="scientific">Micromonospora echinofusca</name>
    <dbReference type="NCBI Taxonomy" id="47858"/>
    <lineage>
        <taxon>Bacteria</taxon>
        <taxon>Bacillati</taxon>
        <taxon>Actinomycetota</taxon>
        <taxon>Actinomycetes</taxon>
        <taxon>Micromonosporales</taxon>
        <taxon>Micromonosporaceae</taxon>
        <taxon>Micromonospora</taxon>
    </lineage>
</organism>
<keyword evidence="2" id="KW-0808">Transferase</keyword>
<dbReference type="Proteomes" id="UP000823521">
    <property type="component" value="Unassembled WGS sequence"/>
</dbReference>
<reference evidence="2 3" key="1">
    <citation type="submission" date="2019-12" db="EMBL/GenBank/DDBJ databases">
        <title>Whole genome sequencing of endophytic Actinobacterium Micromonospora sp. MPMI6T.</title>
        <authorList>
            <person name="Evv R."/>
            <person name="Podile A.R."/>
        </authorList>
    </citation>
    <scope>NUCLEOTIDE SEQUENCE [LARGE SCALE GENOMIC DNA]</scope>
    <source>
        <strain evidence="2 3">MPMI6</strain>
    </source>
</reference>
<dbReference type="EMBL" id="WVUH01000625">
    <property type="protein sequence ID" value="MBO4210838.1"/>
    <property type="molecule type" value="Genomic_DNA"/>
</dbReference>
<keyword evidence="2" id="KW-0723">Serine/threonine-protein kinase</keyword>
<evidence type="ECO:0000313" key="2">
    <source>
        <dbReference type="EMBL" id="MBO4210838.1"/>
    </source>
</evidence>
<feature type="region of interest" description="Disordered" evidence="1">
    <location>
        <begin position="167"/>
        <end position="200"/>
    </location>
</feature>
<comment type="caution">
    <text evidence="2">The sequence shown here is derived from an EMBL/GenBank/DDBJ whole genome shotgun (WGS) entry which is preliminary data.</text>
</comment>
<dbReference type="GO" id="GO:0004674">
    <property type="term" value="F:protein serine/threonine kinase activity"/>
    <property type="evidence" value="ECO:0007669"/>
    <property type="project" value="UniProtKB-KW"/>
</dbReference>
<dbReference type="InterPro" id="IPR011990">
    <property type="entry name" value="TPR-like_helical_dom_sf"/>
</dbReference>
<accession>A0ABS3W2B1</accession>
<dbReference type="Gene3D" id="1.25.40.10">
    <property type="entry name" value="Tetratricopeptide repeat domain"/>
    <property type="match status" value="1"/>
</dbReference>